<comment type="caution">
    <text evidence="2">The sequence shown here is derived from an EMBL/GenBank/DDBJ whole genome shotgun (WGS) entry which is preliminary data.</text>
</comment>
<proteinExistence type="predicted"/>
<reference evidence="2" key="1">
    <citation type="submission" date="2021-10" db="EMBL/GenBank/DDBJ databases">
        <title>Melipona bicolor Genome sequencing and assembly.</title>
        <authorList>
            <person name="Araujo N.S."/>
            <person name="Arias M.C."/>
        </authorList>
    </citation>
    <scope>NUCLEOTIDE SEQUENCE</scope>
    <source>
        <strain evidence="2">USP_2M_L1-L4_2017</strain>
        <tissue evidence="2">Whole body</tissue>
    </source>
</reference>
<dbReference type="EMBL" id="JAHYIQ010000028">
    <property type="protein sequence ID" value="KAK1121053.1"/>
    <property type="molecule type" value="Genomic_DNA"/>
</dbReference>
<feature type="non-terminal residue" evidence="2">
    <location>
        <position position="1"/>
    </location>
</feature>
<gene>
    <name evidence="2" type="ORF">K0M31_010834</name>
</gene>
<feature type="non-terminal residue" evidence="2">
    <location>
        <position position="153"/>
    </location>
</feature>
<sequence>IRGLEPSLTQRRLKWLRGDNCDAPRPQSSRVQGSEDRPHPLLPISRSLISSYTLGRTSDCRTIFEKKRIPVNSTRGNVPDFSHGCVISDQCKLANYRQRTDVTPADENTIIIVLTQHGMLGKNRFESPVVDVQRRFPYATQRAYRDCVPWEYR</sequence>
<name>A0AA40KI68_9HYME</name>
<protein>
    <submittedName>
        <fullName evidence="2">Uncharacterized protein</fullName>
    </submittedName>
</protein>
<evidence type="ECO:0000313" key="3">
    <source>
        <dbReference type="Proteomes" id="UP001177670"/>
    </source>
</evidence>
<dbReference type="AlphaFoldDB" id="A0AA40KI68"/>
<organism evidence="2 3">
    <name type="scientific">Melipona bicolor</name>
    <dbReference type="NCBI Taxonomy" id="60889"/>
    <lineage>
        <taxon>Eukaryota</taxon>
        <taxon>Metazoa</taxon>
        <taxon>Ecdysozoa</taxon>
        <taxon>Arthropoda</taxon>
        <taxon>Hexapoda</taxon>
        <taxon>Insecta</taxon>
        <taxon>Pterygota</taxon>
        <taxon>Neoptera</taxon>
        <taxon>Endopterygota</taxon>
        <taxon>Hymenoptera</taxon>
        <taxon>Apocrita</taxon>
        <taxon>Aculeata</taxon>
        <taxon>Apoidea</taxon>
        <taxon>Anthophila</taxon>
        <taxon>Apidae</taxon>
        <taxon>Melipona</taxon>
    </lineage>
</organism>
<dbReference type="Proteomes" id="UP001177670">
    <property type="component" value="Unassembled WGS sequence"/>
</dbReference>
<evidence type="ECO:0000256" key="1">
    <source>
        <dbReference type="SAM" id="MobiDB-lite"/>
    </source>
</evidence>
<keyword evidence="3" id="KW-1185">Reference proteome</keyword>
<evidence type="ECO:0000313" key="2">
    <source>
        <dbReference type="EMBL" id="KAK1121053.1"/>
    </source>
</evidence>
<feature type="region of interest" description="Disordered" evidence="1">
    <location>
        <begin position="19"/>
        <end position="42"/>
    </location>
</feature>
<accession>A0AA40KI68</accession>